<reference evidence="8 9" key="1">
    <citation type="journal article" date="2019" name="Int. J. Syst. Evol. Microbiol.">
        <title>The Global Catalogue of Microorganisms (GCM) 10K type strain sequencing project: providing services to taxonomists for standard genome sequencing and annotation.</title>
        <authorList>
            <consortium name="The Broad Institute Genomics Platform"/>
            <consortium name="The Broad Institute Genome Sequencing Center for Infectious Disease"/>
            <person name="Wu L."/>
            <person name="Ma J."/>
        </authorList>
    </citation>
    <scope>NUCLEOTIDE SEQUENCE [LARGE SCALE GENOMIC DNA]</scope>
    <source>
        <strain evidence="8 9">JCM 16014</strain>
    </source>
</reference>
<comment type="caution">
    <text evidence="8">The sequence shown here is derived from an EMBL/GenBank/DDBJ whole genome shotgun (WGS) entry which is preliminary data.</text>
</comment>
<comment type="cofactor">
    <cofactor evidence="1">
        <name>FAD</name>
        <dbReference type="ChEBI" id="CHEBI:57692"/>
    </cofactor>
</comment>
<dbReference type="EMBL" id="BAAAQN010000014">
    <property type="protein sequence ID" value="GAA2028222.1"/>
    <property type="molecule type" value="Genomic_DNA"/>
</dbReference>
<evidence type="ECO:0000256" key="2">
    <source>
        <dbReference type="ARBA" id="ARBA00010790"/>
    </source>
</evidence>
<dbReference type="InterPro" id="IPR012132">
    <property type="entry name" value="GMC_OxRdtase"/>
</dbReference>
<name>A0ABN2U3W1_9ACTN</name>
<keyword evidence="4 5" id="KW-0274">FAD</keyword>
<dbReference type="InterPro" id="IPR007867">
    <property type="entry name" value="GMC_OxRtase_C"/>
</dbReference>
<dbReference type="InterPro" id="IPR000172">
    <property type="entry name" value="GMC_OxRdtase_N"/>
</dbReference>
<evidence type="ECO:0000256" key="4">
    <source>
        <dbReference type="ARBA" id="ARBA00022827"/>
    </source>
</evidence>
<dbReference type="PROSITE" id="PS00624">
    <property type="entry name" value="GMC_OXRED_2"/>
    <property type="match status" value="1"/>
</dbReference>
<evidence type="ECO:0000313" key="9">
    <source>
        <dbReference type="Proteomes" id="UP001500751"/>
    </source>
</evidence>
<evidence type="ECO:0000256" key="3">
    <source>
        <dbReference type="ARBA" id="ARBA00022630"/>
    </source>
</evidence>
<accession>A0ABN2U3W1</accession>
<dbReference type="PIRSF" id="PIRSF000137">
    <property type="entry name" value="Alcohol_oxidase"/>
    <property type="match status" value="1"/>
</dbReference>
<evidence type="ECO:0000259" key="7">
    <source>
        <dbReference type="PROSITE" id="PS00624"/>
    </source>
</evidence>
<keyword evidence="3 5" id="KW-0285">Flavoprotein</keyword>
<dbReference type="PROSITE" id="PS00623">
    <property type="entry name" value="GMC_OXRED_1"/>
    <property type="match status" value="1"/>
</dbReference>
<feature type="domain" description="Glucose-methanol-choline oxidoreductase N-terminal" evidence="7">
    <location>
        <begin position="257"/>
        <end position="271"/>
    </location>
</feature>
<dbReference type="Pfam" id="PF00732">
    <property type="entry name" value="GMC_oxred_N"/>
    <property type="match status" value="1"/>
</dbReference>
<dbReference type="Proteomes" id="UP001500751">
    <property type="component" value="Unassembled WGS sequence"/>
</dbReference>
<proteinExistence type="inferred from homology"/>
<sequence>MAAGNARTDTASVYDYVVVGAGSAGAAVAARLSEDPGCRVALLEAGPADRNPLIHIPAAFSELFETKVDWAYRTVQQPKLGGRRIYWPRGRMLGGSSSINAMMWVRGFPADYEEWAKAAGPAWGPDEVFATLRRIESFTAAASAVDASASAGHGDSGPVHVEDQRSPHPLTSRFLEACDVLGLPGVQTAVTQHDGRRWSTADAYLKPARHRPNLVVHTGALATRVVFHNQRATGVRYLDGRRIGTLAVRREVVLCGGTVNTPQLLMLSGVGPGDHLRQRGIAVVADSPEVGRNLRDHLAAGIVVRVKDSKTLISGRTPAGFARYLARREGPLSSNVGEAYLFTRTDEALEQPDLEVLFAPVAFLDEGLTRPKEHGYTISAVLQKPLSQGSITLASIDPSASPTIDPAYLSDPDGRDYETLIRGVALCEKIAATPQLAPYGDGYMLLPGMSGEELYETSVRRYAQTLYHPVGTCRMGLDAGSVVDPALRVRGVEGLRVADASVMPSIIRGHTNAPSIVIGEKAADLLKDDRRANPGG</sequence>
<dbReference type="SUPFAM" id="SSF51905">
    <property type="entry name" value="FAD/NAD(P)-binding domain"/>
    <property type="match status" value="1"/>
</dbReference>
<feature type="domain" description="Glucose-methanol-choline oxidoreductase N-terminal" evidence="6">
    <location>
        <begin position="90"/>
        <end position="113"/>
    </location>
</feature>
<comment type="similarity">
    <text evidence="2 5">Belongs to the GMC oxidoreductase family.</text>
</comment>
<dbReference type="Gene3D" id="3.30.560.10">
    <property type="entry name" value="Glucose Oxidase, domain 3"/>
    <property type="match status" value="1"/>
</dbReference>
<gene>
    <name evidence="8" type="ORF">GCM10009839_29060</name>
</gene>
<dbReference type="Pfam" id="PF05199">
    <property type="entry name" value="GMC_oxred_C"/>
    <property type="match status" value="1"/>
</dbReference>
<dbReference type="PANTHER" id="PTHR11552">
    <property type="entry name" value="GLUCOSE-METHANOL-CHOLINE GMC OXIDOREDUCTASE"/>
    <property type="match status" value="1"/>
</dbReference>
<dbReference type="RefSeq" id="WP_344666107.1">
    <property type="nucleotide sequence ID" value="NZ_BAAAQN010000014.1"/>
</dbReference>
<organism evidence="8 9">
    <name type="scientific">Catenulispora yoronensis</name>
    <dbReference type="NCBI Taxonomy" id="450799"/>
    <lineage>
        <taxon>Bacteria</taxon>
        <taxon>Bacillati</taxon>
        <taxon>Actinomycetota</taxon>
        <taxon>Actinomycetes</taxon>
        <taxon>Catenulisporales</taxon>
        <taxon>Catenulisporaceae</taxon>
        <taxon>Catenulispora</taxon>
    </lineage>
</organism>
<protein>
    <submittedName>
        <fullName evidence="8">GMC family oxidoreductase N-terminal domain-containing protein</fullName>
    </submittedName>
</protein>
<keyword evidence="9" id="KW-1185">Reference proteome</keyword>
<evidence type="ECO:0000256" key="5">
    <source>
        <dbReference type="RuleBase" id="RU003968"/>
    </source>
</evidence>
<dbReference type="PANTHER" id="PTHR11552:SF147">
    <property type="entry name" value="CHOLINE DEHYDROGENASE, MITOCHONDRIAL"/>
    <property type="match status" value="1"/>
</dbReference>
<dbReference type="SUPFAM" id="SSF54373">
    <property type="entry name" value="FAD-linked reductases, C-terminal domain"/>
    <property type="match status" value="1"/>
</dbReference>
<dbReference type="Gene3D" id="3.50.50.60">
    <property type="entry name" value="FAD/NAD(P)-binding domain"/>
    <property type="match status" value="1"/>
</dbReference>
<evidence type="ECO:0000259" key="6">
    <source>
        <dbReference type="PROSITE" id="PS00623"/>
    </source>
</evidence>
<evidence type="ECO:0000256" key="1">
    <source>
        <dbReference type="ARBA" id="ARBA00001974"/>
    </source>
</evidence>
<evidence type="ECO:0000313" key="8">
    <source>
        <dbReference type="EMBL" id="GAA2028222.1"/>
    </source>
</evidence>
<dbReference type="InterPro" id="IPR036188">
    <property type="entry name" value="FAD/NAD-bd_sf"/>
</dbReference>